<evidence type="ECO:0000256" key="6">
    <source>
        <dbReference type="ARBA" id="ARBA00023239"/>
    </source>
</evidence>
<dbReference type="InterPro" id="IPR001054">
    <property type="entry name" value="A/G_cyclase"/>
</dbReference>
<keyword evidence="5" id="KW-0472">Membrane</keyword>
<dbReference type="GO" id="GO:0035556">
    <property type="term" value="P:intracellular signal transduction"/>
    <property type="evidence" value="ECO:0007669"/>
    <property type="project" value="InterPro"/>
</dbReference>
<evidence type="ECO:0000256" key="5">
    <source>
        <dbReference type="ARBA" id="ARBA00023136"/>
    </source>
</evidence>
<dbReference type="PANTHER" id="PTHR11920:SF335">
    <property type="entry name" value="GUANYLATE CYCLASE"/>
    <property type="match status" value="1"/>
</dbReference>
<dbReference type="InterPro" id="IPR050401">
    <property type="entry name" value="Cyclic_nucleotide_synthase"/>
</dbReference>
<dbReference type="GO" id="GO:0000166">
    <property type="term" value="F:nucleotide binding"/>
    <property type="evidence" value="ECO:0007669"/>
    <property type="project" value="UniProtKB-KW"/>
</dbReference>
<dbReference type="Proteomes" id="UP001209878">
    <property type="component" value="Unassembled WGS sequence"/>
</dbReference>
<dbReference type="EMBL" id="JAODUO010003784">
    <property type="protein sequence ID" value="KAK2145998.1"/>
    <property type="molecule type" value="Genomic_DNA"/>
</dbReference>
<feature type="domain" description="Guanylate cyclase" evidence="8">
    <location>
        <begin position="27"/>
        <end position="68"/>
    </location>
</feature>
<reference evidence="9" key="1">
    <citation type="journal article" date="2023" name="Mol. Biol. Evol.">
        <title>Third-Generation Sequencing Reveals the Adaptive Role of the Epigenome in Three Deep-Sea Polychaetes.</title>
        <authorList>
            <person name="Perez M."/>
            <person name="Aroh O."/>
            <person name="Sun Y."/>
            <person name="Lan Y."/>
            <person name="Juniper S.K."/>
            <person name="Young C.R."/>
            <person name="Angers B."/>
            <person name="Qian P.Y."/>
        </authorList>
    </citation>
    <scope>NUCLEOTIDE SEQUENCE</scope>
    <source>
        <strain evidence="9">R07B-5</strain>
    </source>
</reference>
<feature type="region of interest" description="Disordered" evidence="7">
    <location>
        <begin position="108"/>
        <end position="138"/>
    </location>
</feature>
<evidence type="ECO:0000313" key="10">
    <source>
        <dbReference type="Proteomes" id="UP001209878"/>
    </source>
</evidence>
<evidence type="ECO:0000256" key="1">
    <source>
        <dbReference type="ARBA" id="ARBA00004370"/>
    </source>
</evidence>
<dbReference type="InterPro" id="IPR029787">
    <property type="entry name" value="Nucleotide_cyclase"/>
</dbReference>
<evidence type="ECO:0000259" key="8">
    <source>
        <dbReference type="Pfam" id="PF00211"/>
    </source>
</evidence>
<evidence type="ECO:0000313" key="9">
    <source>
        <dbReference type="EMBL" id="KAK2145998.1"/>
    </source>
</evidence>
<dbReference type="GO" id="GO:0001653">
    <property type="term" value="F:peptide receptor activity"/>
    <property type="evidence" value="ECO:0007669"/>
    <property type="project" value="TreeGrafter"/>
</dbReference>
<gene>
    <name evidence="9" type="ORF">NP493_3775g00000</name>
</gene>
<dbReference type="PANTHER" id="PTHR11920">
    <property type="entry name" value="GUANYLYL CYCLASE"/>
    <property type="match status" value="1"/>
</dbReference>
<comment type="subcellular location">
    <subcellularLocation>
        <location evidence="1">Membrane</location>
    </subcellularLocation>
</comment>
<protein>
    <recommendedName>
        <fullName evidence="8">Guanylate cyclase domain-containing protein</fullName>
    </recommendedName>
</protein>
<evidence type="ECO:0000256" key="4">
    <source>
        <dbReference type="ARBA" id="ARBA00022989"/>
    </source>
</evidence>
<name>A0AAD9J440_RIDPI</name>
<feature type="compositionally biased region" description="Polar residues" evidence="7">
    <location>
        <begin position="126"/>
        <end position="138"/>
    </location>
</feature>
<keyword evidence="6" id="KW-0456">Lyase</keyword>
<dbReference type="AlphaFoldDB" id="A0AAD9J440"/>
<dbReference type="Pfam" id="PF00211">
    <property type="entry name" value="Guanylate_cyc"/>
    <property type="match status" value="1"/>
</dbReference>
<feature type="non-terminal residue" evidence="9">
    <location>
        <position position="1"/>
    </location>
</feature>
<dbReference type="GO" id="GO:0004383">
    <property type="term" value="F:guanylate cyclase activity"/>
    <property type="evidence" value="ECO:0007669"/>
    <property type="project" value="TreeGrafter"/>
</dbReference>
<organism evidence="9 10">
    <name type="scientific">Ridgeia piscesae</name>
    <name type="common">Tubeworm</name>
    <dbReference type="NCBI Taxonomy" id="27915"/>
    <lineage>
        <taxon>Eukaryota</taxon>
        <taxon>Metazoa</taxon>
        <taxon>Spiralia</taxon>
        <taxon>Lophotrochozoa</taxon>
        <taxon>Annelida</taxon>
        <taxon>Polychaeta</taxon>
        <taxon>Sedentaria</taxon>
        <taxon>Canalipalpata</taxon>
        <taxon>Sabellida</taxon>
        <taxon>Siboglinidae</taxon>
        <taxon>Ridgeia</taxon>
    </lineage>
</organism>
<dbReference type="GO" id="GO:0005886">
    <property type="term" value="C:plasma membrane"/>
    <property type="evidence" value="ECO:0007669"/>
    <property type="project" value="TreeGrafter"/>
</dbReference>
<dbReference type="SUPFAM" id="SSF55073">
    <property type="entry name" value="Nucleotide cyclase"/>
    <property type="match status" value="1"/>
</dbReference>
<keyword evidence="2" id="KW-0812">Transmembrane</keyword>
<keyword evidence="10" id="KW-1185">Reference proteome</keyword>
<keyword evidence="4" id="KW-1133">Transmembrane helix</keyword>
<sequence length="138" mass="14732">CALDILSAALTFTVPHIPNYQCAVRIALRIHLSSQAQTALSEFAGYHMADRGYIDVKGKGKMNTYWLVGRDGFEGVLPDFTGLSAGDSPRPTPMPVTTGKRVYAKKAPISSVTGSSEFSPPDADNNPGSSRDITEVSV</sequence>
<comment type="caution">
    <text evidence="9">The sequence shown here is derived from an EMBL/GenBank/DDBJ whole genome shotgun (WGS) entry which is preliminary data.</text>
</comment>
<accession>A0AAD9J440</accession>
<evidence type="ECO:0000256" key="2">
    <source>
        <dbReference type="ARBA" id="ARBA00022692"/>
    </source>
</evidence>
<dbReference type="GO" id="GO:0007168">
    <property type="term" value="P:receptor guanylyl cyclase signaling pathway"/>
    <property type="evidence" value="ECO:0007669"/>
    <property type="project" value="TreeGrafter"/>
</dbReference>
<proteinExistence type="predicted"/>
<evidence type="ECO:0000256" key="7">
    <source>
        <dbReference type="SAM" id="MobiDB-lite"/>
    </source>
</evidence>
<dbReference type="Gene3D" id="3.30.70.1230">
    <property type="entry name" value="Nucleotide cyclase"/>
    <property type="match status" value="1"/>
</dbReference>
<evidence type="ECO:0000256" key="3">
    <source>
        <dbReference type="ARBA" id="ARBA00022741"/>
    </source>
</evidence>
<dbReference type="GO" id="GO:0004016">
    <property type="term" value="F:adenylate cyclase activity"/>
    <property type="evidence" value="ECO:0007669"/>
    <property type="project" value="TreeGrafter"/>
</dbReference>
<keyword evidence="3" id="KW-0547">Nucleotide-binding</keyword>